<feature type="domain" description="Metalloprotease TldD/E central" evidence="4">
    <location>
        <begin position="136"/>
        <end position="243"/>
    </location>
</feature>
<evidence type="ECO:0000259" key="4">
    <source>
        <dbReference type="Pfam" id="PF19290"/>
    </source>
</evidence>
<organism evidence="5 6">
    <name type="scientific">Nitrosomonas stercoris</name>
    <dbReference type="NCBI Taxonomy" id="1444684"/>
    <lineage>
        <taxon>Bacteria</taxon>
        <taxon>Pseudomonadati</taxon>
        <taxon>Pseudomonadota</taxon>
        <taxon>Betaproteobacteria</taxon>
        <taxon>Nitrosomonadales</taxon>
        <taxon>Nitrosomonadaceae</taxon>
        <taxon>Nitrosomonas</taxon>
    </lineage>
</organism>
<comment type="similarity">
    <text evidence="1">Belongs to the peptidase U62 family.</text>
</comment>
<dbReference type="InterPro" id="IPR045569">
    <property type="entry name" value="Metalloprtase-TldD/E_C"/>
</dbReference>
<dbReference type="Gene3D" id="3.30.2290.10">
    <property type="entry name" value="PmbA/TldD superfamily"/>
    <property type="match status" value="1"/>
</dbReference>
<dbReference type="GO" id="GO:0006508">
    <property type="term" value="P:proteolysis"/>
    <property type="evidence" value="ECO:0007669"/>
    <property type="project" value="UniProtKB-KW"/>
</dbReference>
<dbReference type="InterPro" id="IPR045570">
    <property type="entry name" value="Metalloprtase-TldD/E_cen_dom"/>
</dbReference>
<proteinExistence type="inferred from homology"/>
<gene>
    <name evidence="5" type="ORF">Nstercoris_00646</name>
</gene>
<dbReference type="GO" id="GO:0005829">
    <property type="term" value="C:cytosol"/>
    <property type="evidence" value="ECO:0007669"/>
    <property type="project" value="TreeGrafter"/>
</dbReference>
<dbReference type="PANTHER" id="PTHR43421">
    <property type="entry name" value="METALLOPROTEASE PMBA"/>
    <property type="match status" value="1"/>
</dbReference>
<dbReference type="AlphaFoldDB" id="A0A4Y1YND4"/>
<feature type="domain" description="Metalloprotease TldD/E N-terminal" evidence="2">
    <location>
        <begin position="49"/>
        <end position="109"/>
    </location>
</feature>
<dbReference type="KEGG" id="nst:Nstercoris_00646"/>
<dbReference type="EMBL" id="AP019755">
    <property type="protein sequence ID" value="BBL34413.1"/>
    <property type="molecule type" value="Genomic_DNA"/>
</dbReference>
<dbReference type="Pfam" id="PF19290">
    <property type="entry name" value="PmbA_TldD_2nd"/>
    <property type="match status" value="1"/>
</dbReference>
<dbReference type="Pfam" id="PF01523">
    <property type="entry name" value="PmbA_TldD_1st"/>
    <property type="match status" value="1"/>
</dbReference>
<dbReference type="InterPro" id="IPR047657">
    <property type="entry name" value="PmbA"/>
</dbReference>
<dbReference type="GO" id="GO:0008237">
    <property type="term" value="F:metallopeptidase activity"/>
    <property type="evidence" value="ECO:0007669"/>
    <property type="project" value="UniProtKB-KW"/>
</dbReference>
<accession>A0A4Y1YND4</accession>
<evidence type="ECO:0000256" key="1">
    <source>
        <dbReference type="ARBA" id="ARBA00005836"/>
    </source>
</evidence>
<keyword evidence="5" id="KW-0645">Protease</keyword>
<evidence type="ECO:0000313" key="5">
    <source>
        <dbReference type="EMBL" id="BBL34413.1"/>
    </source>
</evidence>
<keyword evidence="5" id="KW-0378">Hydrolase</keyword>
<evidence type="ECO:0000313" key="6">
    <source>
        <dbReference type="Proteomes" id="UP000316473"/>
    </source>
</evidence>
<evidence type="ECO:0000259" key="3">
    <source>
        <dbReference type="Pfam" id="PF19289"/>
    </source>
</evidence>
<protein>
    <submittedName>
        <fullName evidence="5">Metalloprotease PmbA</fullName>
    </submittedName>
</protein>
<dbReference type="Pfam" id="PF19289">
    <property type="entry name" value="PmbA_TldD_3rd"/>
    <property type="match status" value="1"/>
</dbReference>
<keyword evidence="6" id="KW-1185">Reference proteome</keyword>
<dbReference type="Proteomes" id="UP000316473">
    <property type="component" value="Chromosome"/>
</dbReference>
<dbReference type="SUPFAM" id="SSF111283">
    <property type="entry name" value="Putative modulator of DNA gyrase, PmbA/TldD"/>
    <property type="match status" value="1"/>
</dbReference>
<evidence type="ECO:0000259" key="2">
    <source>
        <dbReference type="Pfam" id="PF01523"/>
    </source>
</evidence>
<dbReference type="PANTHER" id="PTHR43421:SF1">
    <property type="entry name" value="METALLOPROTEASE PMBA"/>
    <property type="match status" value="1"/>
</dbReference>
<sequence>MTTSNHYPASQSSGLQPPFTYPHATLQQIAEDVLAFAKKEGADACEMHVSDGSGQNVTVRQGEVETIEYTRDKGLTVTVYMGDKRGNASSSDFSPQAIRETVSAALSIARYTADDHYAGLADKDLLATVFPDLDLYHSWQLPVEEAIELARQCEATALATDQRITNSEGASVSTGASHFIYANSHGFSAGYPLSRHSISCVAIASEQNKMQRDYWYSIARSANDLEAIEAIGKKAGQRALARLGAKKIATCEVPVLFESPLSSGLLGYFVQAISGGSLYRKSSFLLDSIGKQVFPATIQLSESPHISKGLASCAFDNEGVATHPRKVVKDGVVQGYFLSSYTARKLGMRSTGNAGGSHNLILENDISLSFDALLKKMNKGLLVTELLGQGVNLVTGDYSRGAAGFWVENGEISHPVEEITIAGNLKDMLRGIVAVGDDVIIRGSRQCGSLLIDRMTVAGH</sequence>
<dbReference type="NCBIfam" id="NF008268">
    <property type="entry name" value="PRK11040.1"/>
    <property type="match status" value="1"/>
</dbReference>
<feature type="domain" description="Metalloprotease TldD/E C-terminal" evidence="3">
    <location>
        <begin position="250"/>
        <end position="459"/>
    </location>
</feature>
<name>A0A4Y1YND4_9PROT</name>
<keyword evidence="5" id="KW-0482">Metalloprotease</keyword>
<dbReference type="InterPro" id="IPR002510">
    <property type="entry name" value="Metalloprtase-TldD/E_N"/>
</dbReference>
<dbReference type="InterPro" id="IPR036059">
    <property type="entry name" value="TldD/PmbA_sf"/>
</dbReference>
<dbReference type="InterPro" id="IPR035068">
    <property type="entry name" value="TldD/PmbA_N"/>
</dbReference>
<reference evidence="5 6" key="1">
    <citation type="submission" date="2019-06" db="EMBL/GenBank/DDBJ databases">
        <title>Nitrosomonas stercoris KYUHI-S whole genome shotgun sequence.</title>
        <authorList>
            <person name="Nakagawa T."/>
            <person name="Tsuchiya Y."/>
            <person name="Takahashi R."/>
        </authorList>
    </citation>
    <scope>NUCLEOTIDE SEQUENCE [LARGE SCALE GENOMIC DNA]</scope>
    <source>
        <strain evidence="5 6">KYUHI-S</strain>
    </source>
</reference>